<organism evidence="2 3">
    <name type="scientific">Spinacia oleracea</name>
    <name type="common">Spinach</name>
    <dbReference type="NCBI Taxonomy" id="3562"/>
    <lineage>
        <taxon>Eukaryota</taxon>
        <taxon>Viridiplantae</taxon>
        <taxon>Streptophyta</taxon>
        <taxon>Embryophyta</taxon>
        <taxon>Tracheophyta</taxon>
        <taxon>Spermatophyta</taxon>
        <taxon>Magnoliopsida</taxon>
        <taxon>eudicotyledons</taxon>
        <taxon>Gunneridae</taxon>
        <taxon>Pentapetalae</taxon>
        <taxon>Caryophyllales</taxon>
        <taxon>Chenopodiaceae</taxon>
        <taxon>Chenopodioideae</taxon>
        <taxon>Anserineae</taxon>
        <taxon>Spinacia</taxon>
    </lineage>
</organism>
<evidence type="ECO:0000313" key="2">
    <source>
        <dbReference type="Proteomes" id="UP000813463"/>
    </source>
</evidence>
<proteinExistence type="predicted"/>
<reference evidence="3" key="2">
    <citation type="submission" date="2025-08" db="UniProtKB">
        <authorList>
            <consortium name="RefSeq"/>
        </authorList>
    </citation>
    <scope>IDENTIFICATION</scope>
    <source>
        <tissue evidence="3">Leaf</tissue>
    </source>
</reference>
<evidence type="ECO:0000313" key="3">
    <source>
        <dbReference type="RefSeq" id="XP_021850454.2"/>
    </source>
</evidence>
<dbReference type="Pfam" id="PF14223">
    <property type="entry name" value="Retrotran_gag_2"/>
    <property type="match status" value="1"/>
</dbReference>
<dbReference type="RefSeq" id="XP_021850454.2">
    <property type="nucleotide sequence ID" value="XM_021994762.2"/>
</dbReference>
<feature type="compositionally biased region" description="Gly residues" evidence="1">
    <location>
        <begin position="246"/>
        <end position="264"/>
    </location>
</feature>
<dbReference type="PANTHER" id="PTHR47481">
    <property type="match status" value="1"/>
</dbReference>
<reference evidence="2" key="1">
    <citation type="journal article" date="2021" name="Nat. Commun.">
        <title>Genomic analyses provide insights into spinach domestication and the genetic basis of agronomic traits.</title>
        <authorList>
            <person name="Cai X."/>
            <person name="Sun X."/>
            <person name="Xu C."/>
            <person name="Sun H."/>
            <person name="Wang X."/>
            <person name="Ge C."/>
            <person name="Zhang Z."/>
            <person name="Wang Q."/>
            <person name="Fei Z."/>
            <person name="Jiao C."/>
            <person name="Wang Q."/>
        </authorList>
    </citation>
    <scope>NUCLEOTIDE SEQUENCE [LARGE SCALE GENOMIC DNA]</scope>
    <source>
        <strain evidence="2">cv. Varoflay</strain>
    </source>
</reference>
<sequence>MAGEDDVVSPPHTTMVHAYHPALNATNVKALIPLVLDVDNVQYTPWATLFRNTAKVYMVLDHIDPNVKKPKDMDDDLWERLDAIVLQWLYGTISKELLLKVLDDKASALDIWNRLKKIFRDNRGTRVVLLENQFGAIKMSNYPSLEEYCQALKTVADQLAALDHPVSEERLVLQLVGKLDADYRTIGTIIRQTNPLPSFDEACSTLDLDRLGRLTEKEDDGASTALLVSGNTQHNSASVPQPPSTNGGGSGGRAGSGKTGGGKNYKGKKHNSRGSGSGSSGSNSGGQARGSQQQQTQQPVFMNPWANFWAQQFMCPPCPYPSQPWRNNANPQ</sequence>
<gene>
    <name evidence="3" type="primary">LOC110790018</name>
</gene>
<feature type="compositionally biased region" description="Low complexity" evidence="1">
    <location>
        <begin position="289"/>
        <end position="298"/>
    </location>
</feature>
<accession>A0A9R0IJF2</accession>
<dbReference type="GeneID" id="110790018"/>
<dbReference type="PANTHER" id="PTHR47481:SF38">
    <property type="entry name" value="POU DOMAIN, CLASS 4, TRANSCRIPTION FACTOR 1-LIKE"/>
    <property type="match status" value="1"/>
</dbReference>
<feature type="region of interest" description="Disordered" evidence="1">
    <location>
        <begin position="232"/>
        <end position="304"/>
    </location>
</feature>
<protein>
    <recommendedName>
        <fullName evidence="4">Retrotransposon Copia-like N-terminal domain-containing protein</fullName>
    </recommendedName>
</protein>
<feature type="compositionally biased region" description="Gly residues" evidence="1">
    <location>
        <begin position="275"/>
        <end position="288"/>
    </location>
</feature>
<evidence type="ECO:0008006" key="4">
    <source>
        <dbReference type="Google" id="ProtNLM"/>
    </source>
</evidence>
<keyword evidence="2" id="KW-1185">Reference proteome</keyword>
<evidence type="ECO:0000256" key="1">
    <source>
        <dbReference type="SAM" id="MobiDB-lite"/>
    </source>
</evidence>
<dbReference type="AlphaFoldDB" id="A0A9R0IJF2"/>
<dbReference type="Proteomes" id="UP000813463">
    <property type="component" value="Chromosome 5"/>
</dbReference>
<name>A0A9R0IJF2_SPIOL</name>
<dbReference type="KEGG" id="soe:110790018"/>